<dbReference type="InterPro" id="IPR055429">
    <property type="entry name" value="TRAPPC13_M"/>
</dbReference>
<feature type="domain" description="Trafficking protein particle complex subunit 13 N-terminal" evidence="2">
    <location>
        <begin position="14"/>
        <end position="189"/>
    </location>
</feature>
<protein>
    <recommendedName>
        <fullName evidence="6">Trafficking protein particle complex subunit 13</fullName>
    </recommendedName>
</protein>
<dbReference type="InterPro" id="IPR055427">
    <property type="entry name" value="TRAPPC13_N"/>
</dbReference>
<dbReference type="STRING" id="42251.A0A2T7A9J4"/>
<feature type="domain" description="Trafficking protein particle complex subunit 13 middle" evidence="3">
    <location>
        <begin position="194"/>
        <end position="316"/>
    </location>
</feature>
<feature type="region of interest" description="Disordered" evidence="1">
    <location>
        <begin position="21"/>
        <end position="50"/>
    </location>
</feature>
<reference evidence="4 5" key="1">
    <citation type="submission" date="2017-04" db="EMBL/GenBank/DDBJ databases">
        <title>Draft genome sequence of Tuber borchii Vittad., a whitish edible truffle.</title>
        <authorList>
            <consortium name="DOE Joint Genome Institute"/>
            <person name="Murat C."/>
            <person name="Kuo A."/>
            <person name="Barry K.W."/>
            <person name="Clum A."/>
            <person name="Dockter R.B."/>
            <person name="Fauchery L."/>
            <person name="Iotti M."/>
            <person name="Kohler A."/>
            <person name="Labutti K."/>
            <person name="Lindquist E.A."/>
            <person name="Lipzen A."/>
            <person name="Ohm R.A."/>
            <person name="Wang M."/>
            <person name="Grigoriev I.V."/>
            <person name="Zambonelli A."/>
            <person name="Martin F.M."/>
        </authorList>
    </citation>
    <scope>NUCLEOTIDE SEQUENCE [LARGE SCALE GENOMIC DNA]</scope>
    <source>
        <strain evidence="4 5">Tbo3840</strain>
    </source>
</reference>
<dbReference type="Pfam" id="PF06159">
    <property type="entry name" value="TRAPPC13_N"/>
    <property type="match status" value="1"/>
</dbReference>
<dbReference type="OrthoDB" id="10250284at2759"/>
<dbReference type="InterPro" id="IPR010378">
    <property type="entry name" value="TRAPPC13"/>
</dbReference>
<dbReference type="PANTHER" id="PTHR13134">
    <property type="entry name" value="TRAFFICKING PROTEIN PARTICLE COMPLEX SUBUNIT 13"/>
    <property type="match status" value="1"/>
</dbReference>
<accession>A0A2T7A9J4</accession>
<feature type="compositionally biased region" description="Polar residues" evidence="1">
    <location>
        <begin position="37"/>
        <end position="50"/>
    </location>
</feature>
<name>A0A2T7A9J4_TUBBO</name>
<evidence type="ECO:0000313" key="4">
    <source>
        <dbReference type="EMBL" id="PUU84393.1"/>
    </source>
</evidence>
<dbReference type="Pfam" id="PF23647">
    <property type="entry name" value="TRAPPC13_M"/>
    <property type="match status" value="1"/>
</dbReference>
<organism evidence="4 5">
    <name type="scientific">Tuber borchii</name>
    <name type="common">White truffle</name>
    <dbReference type="NCBI Taxonomy" id="42251"/>
    <lineage>
        <taxon>Eukaryota</taxon>
        <taxon>Fungi</taxon>
        <taxon>Dikarya</taxon>
        <taxon>Ascomycota</taxon>
        <taxon>Pezizomycotina</taxon>
        <taxon>Pezizomycetes</taxon>
        <taxon>Pezizales</taxon>
        <taxon>Tuberaceae</taxon>
        <taxon>Tuber</taxon>
    </lineage>
</organism>
<dbReference type="AlphaFoldDB" id="A0A2T7A9J4"/>
<evidence type="ECO:0000313" key="5">
    <source>
        <dbReference type="Proteomes" id="UP000244722"/>
    </source>
</evidence>
<proteinExistence type="predicted"/>
<dbReference type="Proteomes" id="UP000244722">
    <property type="component" value="Unassembled WGS sequence"/>
</dbReference>
<keyword evidence="5" id="KW-1185">Reference proteome</keyword>
<evidence type="ECO:0008006" key="6">
    <source>
        <dbReference type="Google" id="ProtNLM"/>
    </source>
</evidence>
<evidence type="ECO:0000259" key="3">
    <source>
        <dbReference type="Pfam" id="PF23647"/>
    </source>
</evidence>
<evidence type="ECO:0000256" key="1">
    <source>
        <dbReference type="SAM" id="MobiDB-lite"/>
    </source>
</evidence>
<evidence type="ECO:0000259" key="2">
    <source>
        <dbReference type="Pfam" id="PF06159"/>
    </source>
</evidence>
<dbReference type="EMBL" id="NESQ01000001">
    <property type="protein sequence ID" value="PUU84393.1"/>
    <property type="molecule type" value="Genomic_DNA"/>
</dbReference>
<gene>
    <name evidence="4" type="ORF">B9Z19DRAFT_1070241</name>
</gene>
<feature type="region of interest" description="Disordered" evidence="1">
    <location>
        <begin position="242"/>
        <end position="262"/>
    </location>
</feature>
<dbReference type="PANTHER" id="PTHR13134:SF3">
    <property type="entry name" value="TRAFFICKING PROTEIN PARTICLE COMPLEX SUBUNIT 13"/>
    <property type="match status" value="1"/>
</dbReference>
<dbReference type="GO" id="GO:1990072">
    <property type="term" value="C:TRAPPIII protein complex"/>
    <property type="evidence" value="ECO:0007669"/>
    <property type="project" value="TreeGrafter"/>
</dbReference>
<sequence>MPRERAVSEVKEPHSISLKVLRLSRPSLSEQHPLPKATSSNQSPELDELSLQSHAYPSHPADDPFILSPLLTLPPAFGNAYIGETFSCCLSANNETASIITGVRISAEMQTPSLTLNLELGGDERQAADLHPAMSLQKIVKYDLKEEGSHILAVTVTYTEAPKRVDSGEGEKEEVPGRARTFRKLYQFLAQQCLTVRTKIGALPGGRAILEAQLENMGDGPISLDMVNMGTKRGWAATSLNWRGSTGRGDDRGDPKNTPMLGPRDVMQVAFLLYPEETEEKREEDAIPNDMKLLGQLSIEWRSACGDRGYLSTGRLGLHV</sequence>
<comment type="caution">
    <text evidence="4">The sequence shown here is derived from an EMBL/GenBank/DDBJ whole genome shotgun (WGS) entry which is preliminary data.</text>
</comment>